<feature type="domain" description="Transcriptional repressor PaaX-like central Cas2-like" evidence="2">
    <location>
        <begin position="118"/>
        <end position="191"/>
    </location>
</feature>
<reference evidence="3 4" key="1">
    <citation type="journal article" date="2016" name="Nat. Commun.">
        <title>Thousands of microbial genomes shed light on interconnected biogeochemical processes in an aquifer system.</title>
        <authorList>
            <person name="Anantharaman K."/>
            <person name="Brown C.T."/>
            <person name="Hug L.A."/>
            <person name="Sharon I."/>
            <person name="Castelle C.J."/>
            <person name="Probst A.J."/>
            <person name="Thomas B.C."/>
            <person name="Singh A."/>
            <person name="Wilkins M.J."/>
            <person name="Karaoz U."/>
            <person name="Brodie E.L."/>
            <person name="Williams K.H."/>
            <person name="Hubbard S.S."/>
            <person name="Banfield J.F."/>
        </authorList>
    </citation>
    <scope>NUCLEOTIDE SEQUENCE [LARGE SCALE GENOMIC DNA]</scope>
</reference>
<dbReference type="AlphaFoldDB" id="A0A1G2NV03"/>
<sequence length="202" mass="23599">MPNKHWIDLAEEKSKLGKIREFLRQERIGEIQKIVLSVVGLAGLLSVAVITPNAVQAFARLGIIPGHKKKVRIKQAYEKLISSGHLIKDREGFVRLTEKGERRMIEFELRGAKLTRSEKWDGHWRILIFDISEKKRLLRDRMRRTLISLGFRHLQDSVWIYPYDCTDIISLLKKDFEIGKDLIYMTSDKIEYDGALRKHFGL</sequence>
<protein>
    <recommendedName>
        <fullName evidence="2">Transcriptional repressor PaaX-like central Cas2-like domain-containing protein</fullName>
    </recommendedName>
</protein>
<keyword evidence="1" id="KW-1133">Transmembrane helix</keyword>
<dbReference type="Proteomes" id="UP000176429">
    <property type="component" value="Unassembled WGS sequence"/>
</dbReference>
<proteinExistence type="predicted"/>
<accession>A0A1G2NV03</accession>
<dbReference type="PANTHER" id="PTHR30319">
    <property type="entry name" value="PHENYLACETIC ACID REGULATOR-RELATED TRANSCRIPTIONAL REPRESSOR"/>
    <property type="match status" value="1"/>
</dbReference>
<evidence type="ECO:0000313" key="4">
    <source>
        <dbReference type="Proteomes" id="UP000176429"/>
    </source>
</evidence>
<keyword evidence="1" id="KW-0472">Membrane</keyword>
<keyword evidence="1" id="KW-0812">Transmembrane</keyword>
<comment type="caution">
    <text evidence="3">The sequence shown here is derived from an EMBL/GenBank/DDBJ whole genome shotgun (WGS) entry which is preliminary data.</text>
</comment>
<dbReference type="InterPro" id="IPR048846">
    <property type="entry name" value="PaaX-like_central"/>
</dbReference>
<name>A0A1G2NV03_9BACT</name>
<evidence type="ECO:0000313" key="3">
    <source>
        <dbReference type="EMBL" id="OHA39898.1"/>
    </source>
</evidence>
<dbReference type="Pfam" id="PF20803">
    <property type="entry name" value="PaaX_M"/>
    <property type="match status" value="1"/>
</dbReference>
<dbReference type="Gene3D" id="3.30.70.2650">
    <property type="match status" value="1"/>
</dbReference>
<dbReference type="SUPFAM" id="SSF143430">
    <property type="entry name" value="TTP0101/SSO1404-like"/>
    <property type="match status" value="1"/>
</dbReference>
<gene>
    <name evidence="3" type="ORF">A3H68_01230</name>
</gene>
<evidence type="ECO:0000256" key="1">
    <source>
        <dbReference type="SAM" id="Phobius"/>
    </source>
</evidence>
<dbReference type="PANTHER" id="PTHR30319:SF1">
    <property type="entry name" value="TRANSCRIPTIONAL REPRESSOR PAAX"/>
    <property type="match status" value="1"/>
</dbReference>
<organism evidence="3 4">
    <name type="scientific">Candidatus Taylorbacteria bacterium RIFCSPLOWO2_02_FULL_46_40</name>
    <dbReference type="NCBI Taxonomy" id="1802329"/>
    <lineage>
        <taxon>Bacteria</taxon>
        <taxon>Candidatus Tayloriibacteriota</taxon>
    </lineage>
</organism>
<feature type="transmembrane region" description="Helical" evidence="1">
    <location>
        <begin position="34"/>
        <end position="55"/>
    </location>
</feature>
<dbReference type="GO" id="GO:0006351">
    <property type="term" value="P:DNA-templated transcription"/>
    <property type="evidence" value="ECO:0007669"/>
    <property type="project" value="TreeGrafter"/>
</dbReference>
<dbReference type="EMBL" id="MHSH01000061">
    <property type="protein sequence ID" value="OHA39898.1"/>
    <property type="molecule type" value="Genomic_DNA"/>
</dbReference>
<evidence type="ECO:0000259" key="2">
    <source>
        <dbReference type="Pfam" id="PF20803"/>
    </source>
</evidence>